<name>A0A316WB82_9BASI</name>
<protein>
    <submittedName>
        <fullName evidence="2">Uncharacterized protein</fullName>
    </submittedName>
</protein>
<proteinExistence type="predicted"/>
<dbReference type="InParanoid" id="A0A316WB82"/>
<reference evidence="2 3" key="1">
    <citation type="journal article" date="2018" name="Mol. Biol. Evol.">
        <title>Broad Genomic Sampling Reveals a Smut Pathogenic Ancestry of the Fungal Clade Ustilaginomycotina.</title>
        <authorList>
            <person name="Kijpornyongpan T."/>
            <person name="Mondo S.J."/>
            <person name="Barry K."/>
            <person name="Sandor L."/>
            <person name="Lee J."/>
            <person name="Lipzen A."/>
            <person name="Pangilinan J."/>
            <person name="LaButti K."/>
            <person name="Hainaut M."/>
            <person name="Henrissat B."/>
            <person name="Grigoriev I.V."/>
            <person name="Spatafora J.W."/>
            <person name="Aime M.C."/>
        </authorList>
    </citation>
    <scope>NUCLEOTIDE SEQUENCE [LARGE SCALE GENOMIC DNA]</scope>
    <source>
        <strain evidence="2 3">MCA 4658</strain>
    </source>
</reference>
<feature type="region of interest" description="Disordered" evidence="1">
    <location>
        <begin position="247"/>
        <end position="284"/>
    </location>
</feature>
<feature type="region of interest" description="Disordered" evidence="1">
    <location>
        <begin position="62"/>
        <end position="84"/>
    </location>
</feature>
<sequence>MVASVHPALPESPSPSDLKTFGRRSRRFVWAKVSGAKTDIVRPESSKGDQAVLHEIFSASDAPAQIERHRRQRSSTVSAAGGPAVPASLDEEVRFAAPHKPSGLAKRHGRSRSIFFRKTPTSKAGSAITESSALTGRPRCATEQPESDVEDAISFGSLASPRSASVTKALRDLEQVSDFVCQCAADVTPPGNHDLERHLHRAAERARLVSMTQSIGRTSFSTLEESSACSSPVSSYAHDLPIVQGVLLPSSMSRPSRRSSAHPSSRIRRDGTVSPTGGSHHSHLDYGRETMSILEAGTAPLGHGSLVAPTPLPPRRPQRCARNRTQSAGAASAPSVSSAGFLADQEAVMPPPLPHLATISTANDDSRPQSRGGTKRPLTSTPPHEAGESRDLSTQSSATELPQLKQGRSMTSTSIVRARSGSASTLANARNMIERTLGGRSRGGSISNEHSTPKTRARSGSNPLSRLMNRTATPTQSEHEVDPSVANDTPVAPGICTPTFGNMNWTLPPLDTCTAPASHDDMWDALNSSEELTETLDAESVPRDFGDAENHLTGRSLGLGFDPTGLVA</sequence>
<feature type="region of interest" description="Disordered" evidence="1">
    <location>
        <begin position="120"/>
        <end position="145"/>
    </location>
</feature>
<evidence type="ECO:0000313" key="2">
    <source>
        <dbReference type="EMBL" id="PWN45951.1"/>
    </source>
</evidence>
<evidence type="ECO:0000313" key="3">
    <source>
        <dbReference type="Proteomes" id="UP000245783"/>
    </source>
</evidence>
<dbReference type="AlphaFoldDB" id="A0A316WB82"/>
<dbReference type="EMBL" id="KZ819353">
    <property type="protein sequence ID" value="PWN45951.1"/>
    <property type="molecule type" value="Genomic_DNA"/>
</dbReference>
<feature type="compositionally biased region" description="Polar residues" evidence="1">
    <location>
        <begin position="120"/>
        <end position="134"/>
    </location>
</feature>
<evidence type="ECO:0000256" key="1">
    <source>
        <dbReference type="SAM" id="MobiDB-lite"/>
    </source>
</evidence>
<dbReference type="OrthoDB" id="10457055at2759"/>
<feature type="compositionally biased region" description="Polar residues" evidence="1">
    <location>
        <begin position="358"/>
        <end position="382"/>
    </location>
</feature>
<accession>A0A316WB82</accession>
<dbReference type="RefSeq" id="XP_025373111.1">
    <property type="nucleotide sequence ID" value="XM_025512835.1"/>
</dbReference>
<dbReference type="GeneID" id="37034705"/>
<keyword evidence="3" id="KW-1185">Reference proteome</keyword>
<feature type="region of interest" description="Disordered" evidence="1">
    <location>
        <begin position="300"/>
        <end position="337"/>
    </location>
</feature>
<organism evidence="2 3">
    <name type="scientific">Ceraceosorus guamensis</name>
    <dbReference type="NCBI Taxonomy" id="1522189"/>
    <lineage>
        <taxon>Eukaryota</taxon>
        <taxon>Fungi</taxon>
        <taxon>Dikarya</taxon>
        <taxon>Basidiomycota</taxon>
        <taxon>Ustilaginomycotina</taxon>
        <taxon>Exobasidiomycetes</taxon>
        <taxon>Ceraceosorales</taxon>
        <taxon>Ceraceosoraceae</taxon>
        <taxon>Ceraceosorus</taxon>
    </lineage>
</organism>
<feature type="compositionally biased region" description="Polar residues" evidence="1">
    <location>
        <begin position="458"/>
        <end position="476"/>
    </location>
</feature>
<feature type="region of interest" description="Disordered" evidence="1">
    <location>
        <begin position="1"/>
        <end position="21"/>
    </location>
</feature>
<dbReference type="Proteomes" id="UP000245783">
    <property type="component" value="Unassembled WGS sequence"/>
</dbReference>
<feature type="region of interest" description="Disordered" evidence="1">
    <location>
        <begin position="349"/>
        <end position="490"/>
    </location>
</feature>
<gene>
    <name evidence="2" type="ORF">IE81DRAFT_319800</name>
</gene>
<feature type="compositionally biased region" description="Polar residues" evidence="1">
    <location>
        <begin position="392"/>
        <end position="428"/>
    </location>
</feature>
<feature type="compositionally biased region" description="Low complexity" evidence="1">
    <location>
        <begin position="327"/>
        <end position="337"/>
    </location>
</feature>